<dbReference type="Proteomes" id="UP000472727">
    <property type="component" value="Unassembled WGS sequence"/>
</dbReference>
<evidence type="ECO:0000256" key="3">
    <source>
        <dbReference type="ARBA" id="ARBA00022989"/>
    </source>
</evidence>
<evidence type="ECO:0000256" key="2">
    <source>
        <dbReference type="ARBA" id="ARBA00022692"/>
    </source>
</evidence>
<feature type="transmembrane region" description="Helical" evidence="7">
    <location>
        <begin position="69"/>
        <end position="89"/>
    </location>
</feature>
<evidence type="ECO:0000256" key="7">
    <source>
        <dbReference type="SAM" id="Phobius"/>
    </source>
</evidence>
<dbReference type="InterPro" id="IPR049326">
    <property type="entry name" value="Rhodopsin_dom_fungi"/>
</dbReference>
<evidence type="ECO:0000256" key="1">
    <source>
        <dbReference type="ARBA" id="ARBA00004141"/>
    </source>
</evidence>
<keyword evidence="4 7" id="KW-0472">Membrane</keyword>
<keyword evidence="2 7" id="KW-0812">Transmembrane</keyword>
<dbReference type="EMBL" id="WIWS01000017">
    <property type="protein sequence ID" value="KAF3224871.1"/>
    <property type="molecule type" value="Genomic_DNA"/>
</dbReference>
<dbReference type="AlphaFoldDB" id="A0A6G1LUK6"/>
<dbReference type="GO" id="GO:0016020">
    <property type="term" value="C:membrane"/>
    <property type="evidence" value="ECO:0007669"/>
    <property type="project" value="UniProtKB-SubCell"/>
</dbReference>
<name>A0A6G1LUK6_ORBOL</name>
<dbReference type="EMBL" id="JAABOE010000065">
    <property type="protein sequence ID" value="KAF3172361.1"/>
    <property type="molecule type" value="Genomic_DNA"/>
</dbReference>
<dbReference type="Pfam" id="PF20684">
    <property type="entry name" value="Fung_rhodopsin"/>
    <property type="match status" value="1"/>
</dbReference>
<gene>
    <name evidence="10" type="ORF">TWF106_003314</name>
    <name evidence="9" type="ORF">TWF788_009487</name>
</gene>
<feature type="region of interest" description="Disordered" evidence="6">
    <location>
        <begin position="229"/>
        <end position="255"/>
    </location>
</feature>
<evidence type="ECO:0000313" key="9">
    <source>
        <dbReference type="EMBL" id="KAF3172361.1"/>
    </source>
</evidence>
<feature type="transmembrane region" description="Helical" evidence="7">
    <location>
        <begin position="32"/>
        <end position="57"/>
    </location>
</feature>
<organism evidence="10 11">
    <name type="scientific">Orbilia oligospora</name>
    <name type="common">Nematode-trapping fungus</name>
    <name type="synonym">Arthrobotrys oligospora</name>
    <dbReference type="NCBI Taxonomy" id="2813651"/>
    <lineage>
        <taxon>Eukaryota</taxon>
        <taxon>Fungi</taxon>
        <taxon>Dikarya</taxon>
        <taxon>Ascomycota</taxon>
        <taxon>Pezizomycotina</taxon>
        <taxon>Orbiliomycetes</taxon>
        <taxon>Orbiliales</taxon>
        <taxon>Orbiliaceae</taxon>
        <taxon>Orbilia</taxon>
    </lineage>
</organism>
<evidence type="ECO:0000256" key="6">
    <source>
        <dbReference type="SAM" id="MobiDB-lite"/>
    </source>
</evidence>
<evidence type="ECO:0000256" key="4">
    <source>
        <dbReference type="ARBA" id="ARBA00023136"/>
    </source>
</evidence>
<keyword evidence="3 7" id="KW-1133">Transmembrane helix</keyword>
<evidence type="ECO:0000256" key="5">
    <source>
        <dbReference type="ARBA" id="ARBA00038359"/>
    </source>
</evidence>
<comment type="similarity">
    <text evidence="5">Belongs to the SAT4 family.</text>
</comment>
<dbReference type="PANTHER" id="PTHR33048">
    <property type="entry name" value="PTH11-LIKE INTEGRAL MEMBRANE PROTEIN (AFU_ORTHOLOGUE AFUA_5G11245)"/>
    <property type="match status" value="1"/>
</dbReference>
<sequence length="335" mass="37139">MAVSVTCILSEPAGVGMHIWDLRQEQVKMVRIWSFATQLTFTWAVSLTKLSILLFYLRFCTTKAFKISIYCTIAFLVAWTINWTFLVTFQCVPVEAYWRLPKSGDFCIPLQNEMHLLHGSTNLVTDILVLLLPVPTVWSLQMPMRQKLTLIGVFTLGIIAPLSAILRLIYIEKATVSWDQSWWCLELWIYTSLETHVGIVCASIPSLKPLAIKIFPRFASSQGLTENLTPMGINSSGGGPSLRRPSHSRAQGGGSRVRSLYPLSVIAKDGRGESQESIVGGIVLGRESLDPITSFSSSSTPPRVPPKDGTIVKTTEITGNVTMWDGKTYGDDRNV</sequence>
<reference evidence="11 12" key="1">
    <citation type="submission" date="2019-06" db="EMBL/GenBank/DDBJ databases">
        <authorList>
            <person name="Palmer J.M."/>
        </authorList>
    </citation>
    <scope>NUCLEOTIDE SEQUENCE [LARGE SCALE GENOMIC DNA]</scope>
    <source>
        <strain evidence="10 11">TWF106</strain>
        <strain evidence="9 12">TWF788</strain>
    </source>
</reference>
<evidence type="ECO:0000259" key="8">
    <source>
        <dbReference type="Pfam" id="PF20684"/>
    </source>
</evidence>
<feature type="domain" description="Rhodopsin" evidence="8">
    <location>
        <begin position="3"/>
        <end position="211"/>
    </location>
</feature>
<evidence type="ECO:0000313" key="10">
    <source>
        <dbReference type="EMBL" id="KAF3224871.1"/>
    </source>
</evidence>
<feature type="transmembrane region" description="Helical" evidence="7">
    <location>
        <begin position="148"/>
        <end position="170"/>
    </location>
</feature>
<dbReference type="PANTHER" id="PTHR33048:SF129">
    <property type="entry name" value="INTEGRAL MEMBRANE PROTEIN-RELATED"/>
    <property type="match status" value="1"/>
</dbReference>
<evidence type="ECO:0000313" key="12">
    <source>
        <dbReference type="Proteomes" id="UP000479691"/>
    </source>
</evidence>
<accession>A0A6G1LUK6</accession>
<comment type="caution">
    <text evidence="10">The sequence shown here is derived from an EMBL/GenBank/DDBJ whole genome shotgun (WGS) entry which is preliminary data.</text>
</comment>
<proteinExistence type="inferred from homology"/>
<protein>
    <recommendedName>
        <fullName evidence="8">Rhodopsin domain-containing protein</fullName>
    </recommendedName>
</protein>
<dbReference type="InterPro" id="IPR052337">
    <property type="entry name" value="SAT4-like"/>
</dbReference>
<dbReference type="Proteomes" id="UP000479691">
    <property type="component" value="Unassembled WGS sequence"/>
</dbReference>
<evidence type="ECO:0000313" key="11">
    <source>
        <dbReference type="Proteomes" id="UP000472727"/>
    </source>
</evidence>
<comment type="subcellular location">
    <subcellularLocation>
        <location evidence="1">Membrane</location>
        <topology evidence="1">Multi-pass membrane protein</topology>
    </subcellularLocation>
</comment>